<gene>
    <name evidence="1" type="ORF">SM757_15855</name>
</gene>
<dbReference type="RefSeq" id="WP_322466231.1">
    <property type="nucleotide sequence ID" value="NZ_JAXOJX010000025.1"/>
</dbReference>
<name>A0ABU5IG15_9BURK</name>
<dbReference type="GO" id="GO:0008168">
    <property type="term" value="F:methyltransferase activity"/>
    <property type="evidence" value="ECO:0007669"/>
    <property type="project" value="UniProtKB-KW"/>
</dbReference>
<dbReference type="Gene3D" id="3.40.50.150">
    <property type="entry name" value="Vaccinia Virus protein VP39"/>
    <property type="match status" value="1"/>
</dbReference>
<evidence type="ECO:0000313" key="1">
    <source>
        <dbReference type="EMBL" id="MDZ5458053.1"/>
    </source>
</evidence>
<dbReference type="InterPro" id="IPR016980">
    <property type="entry name" value="S-AdoMet-dep_MeTrfase_Alr7345"/>
</dbReference>
<dbReference type="Proteomes" id="UP001293718">
    <property type="component" value="Unassembled WGS sequence"/>
</dbReference>
<dbReference type="InterPro" id="IPR029063">
    <property type="entry name" value="SAM-dependent_MTases_sf"/>
</dbReference>
<dbReference type="PROSITE" id="PS51257">
    <property type="entry name" value="PROKAR_LIPOPROTEIN"/>
    <property type="match status" value="1"/>
</dbReference>
<dbReference type="GO" id="GO:0032259">
    <property type="term" value="P:methylation"/>
    <property type="evidence" value="ECO:0007669"/>
    <property type="project" value="UniProtKB-KW"/>
</dbReference>
<comment type="caution">
    <text evidence="1">The sequence shown here is derived from an EMBL/GenBank/DDBJ whole genome shotgun (WGS) entry which is preliminary data.</text>
</comment>
<proteinExistence type="predicted"/>
<keyword evidence="1" id="KW-0489">Methyltransferase</keyword>
<protein>
    <submittedName>
        <fullName evidence="1">Methyltransferase</fullName>
    </submittedName>
</protein>
<evidence type="ECO:0000313" key="2">
    <source>
        <dbReference type="Proteomes" id="UP001293718"/>
    </source>
</evidence>
<dbReference type="EMBL" id="JAXOJX010000025">
    <property type="protein sequence ID" value="MDZ5458053.1"/>
    <property type="molecule type" value="Genomic_DNA"/>
</dbReference>
<keyword evidence="2" id="KW-1185">Reference proteome</keyword>
<accession>A0ABU5IG15</accession>
<reference evidence="1 2" key="1">
    <citation type="submission" date="2023-11" db="EMBL/GenBank/DDBJ databases">
        <title>Draft genome of Azohydromonas lata strain H1 (DSM1123), a polyhydroxyalkanoate producer.</title>
        <authorList>
            <person name="Traversa D."/>
            <person name="D'Addabbo P."/>
            <person name="Pazzani C."/>
            <person name="Manzari C."/>
            <person name="Chiara M."/>
            <person name="Scrascia M."/>
        </authorList>
    </citation>
    <scope>NUCLEOTIDE SEQUENCE [LARGE SCALE GENOMIC DNA]</scope>
    <source>
        <strain evidence="1 2">H1</strain>
    </source>
</reference>
<sequence length="281" mass="30224">MQRRTLLGLVALPTLGACAGRPPRDPDAAPADAQGARLAAVIAGPQRSAANRARDAARHPYETLRFFGVAPGQTVIEIAPGGGWYTEILAPYLRGNGRLYAAHYPADAADPGRRQSRERFAAKLAAEPAVYGEVRLGTQPVDARGFVDIAPEGGADRVLTFRNVHNWLQDGHLDASLRAFHAVLKPGGVLGVEEHRAPPGTPLERMMATGYVTEALVVERAQAAGFKWAGRSEVNANPRDSHDHPDGVWSLPPTLRGGAVDRDRFLAIGESDRMTLKFVRP</sequence>
<dbReference type="PIRSF" id="PIRSF031679">
    <property type="entry name" value="Mtase_Alr7345_prd"/>
    <property type="match status" value="1"/>
</dbReference>
<dbReference type="SUPFAM" id="SSF53335">
    <property type="entry name" value="S-adenosyl-L-methionine-dependent methyltransferases"/>
    <property type="match status" value="1"/>
</dbReference>
<keyword evidence="1" id="KW-0808">Transferase</keyword>
<organism evidence="1 2">
    <name type="scientific">Azohydromonas lata</name>
    <dbReference type="NCBI Taxonomy" id="45677"/>
    <lineage>
        <taxon>Bacteria</taxon>
        <taxon>Pseudomonadati</taxon>
        <taxon>Pseudomonadota</taxon>
        <taxon>Betaproteobacteria</taxon>
        <taxon>Burkholderiales</taxon>
        <taxon>Sphaerotilaceae</taxon>
        <taxon>Azohydromonas</taxon>
    </lineage>
</organism>